<dbReference type="PANTHER" id="PTHR42643:SF24">
    <property type="entry name" value="IONOTROPIC RECEPTOR 60A"/>
    <property type="match status" value="1"/>
</dbReference>
<evidence type="ECO:0000256" key="6">
    <source>
        <dbReference type="ARBA" id="ARBA00023170"/>
    </source>
</evidence>
<sequence>MNPSALLKCINLITQISTNPNDHIAVLSDRNGFDFPAFRLNYRIELTKKSAFSTEKVNFFILDNLNETQIEYTINHMFEVSNQSWFNPTAKILFIGTELSPAILKLFAKYYIINVTFLNDTSGFITTTYPYKDKNLQRIDTKMTIIGICNESLISLQADELFPMKIPRKWDQLFIRVVHPTIPIFAECFRCQTQYKGIESEIFSIIFEYLNMSYEVVQLKSSRPISLVINFESDMAFGVLFSFYWHRDLDTTFPYLQEIVTWFVGVAPEIPRWKYIFTIFHKNVYVAVMITVLAISASLSVKTFLNERRFSLELFFAICLSPFILFLGQTRCFYVKSLHHKIMVWCIIFLSTMMNFFFGTRLSYLLNGRNYEFQIKSSEQIRENNLNIGYSNERFKQWATQTSIMRDYPEHFYVNCSGKHSSCIQRSIIQKDMVLLTPERPILYSLKNYSVETPLKPLNEYLQVMHLNAFFIKGHPLFPTINRILQYLVESGIIKRISAKYNKLLQIRNEPLAMRPLSFEHMVLPLFIWAVGILLSSAIFSYEIVRSRINGI</sequence>
<accession>A0ABD2N0Z2</accession>
<protein>
    <recommendedName>
        <fullName evidence="11">Ionotropic receptor</fullName>
    </recommendedName>
</protein>
<evidence type="ECO:0000256" key="7">
    <source>
        <dbReference type="ARBA" id="ARBA00023180"/>
    </source>
</evidence>
<organism evidence="9 10">
    <name type="scientific">Cryptolaemus montrouzieri</name>
    <dbReference type="NCBI Taxonomy" id="559131"/>
    <lineage>
        <taxon>Eukaryota</taxon>
        <taxon>Metazoa</taxon>
        <taxon>Ecdysozoa</taxon>
        <taxon>Arthropoda</taxon>
        <taxon>Hexapoda</taxon>
        <taxon>Insecta</taxon>
        <taxon>Pterygota</taxon>
        <taxon>Neoptera</taxon>
        <taxon>Endopterygota</taxon>
        <taxon>Coleoptera</taxon>
        <taxon>Polyphaga</taxon>
        <taxon>Cucujiformia</taxon>
        <taxon>Coccinelloidea</taxon>
        <taxon>Coccinellidae</taxon>
        <taxon>Scymninae</taxon>
        <taxon>Scymnini</taxon>
        <taxon>Cryptolaemus</taxon>
    </lineage>
</organism>
<feature type="transmembrane region" description="Helical" evidence="8">
    <location>
        <begin position="522"/>
        <end position="542"/>
    </location>
</feature>
<evidence type="ECO:0000313" key="9">
    <source>
        <dbReference type="EMBL" id="KAL3271939.1"/>
    </source>
</evidence>
<dbReference type="AlphaFoldDB" id="A0ABD2N0Z2"/>
<evidence type="ECO:0000256" key="4">
    <source>
        <dbReference type="ARBA" id="ARBA00022989"/>
    </source>
</evidence>
<keyword evidence="4 8" id="KW-1133">Transmembrane helix</keyword>
<feature type="transmembrane region" description="Helical" evidence="8">
    <location>
        <begin position="312"/>
        <end position="330"/>
    </location>
</feature>
<comment type="subcellular location">
    <subcellularLocation>
        <location evidence="1">Cell membrane</location>
        <topology evidence="1">Multi-pass membrane protein</topology>
    </subcellularLocation>
</comment>
<keyword evidence="5 8" id="KW-0472">Membrane</keyword>
<dbReference type="PANTHER" id="PTHR42643">
    <property type="entry name" value="IONOTROPIC RECEPTOR 20A-RELATED"/>
    <property type="match status" value="1"/>
</dbReference>
<dbReference type="SUPFAM" id="SSF53850">
    <property type="entry name" value="Periplasmic binding protein-like II"/>
    <property type="match status" value="1"/>
</dbReference>
<evidence type="ECO:0000313" key="10">
    <source>
        <dbReference type="Proteomes" id="UP001516400"/>
    </source>
</evidence>
<evidence type="ECO:0000256" key="2">
    <source>
        <dbReference type="ARBA" id="ARBA00022475"/>
    </source>
</evidence>
<name>A0ABD2N0Z2_9CUCU</name>
<evidence type="ECO:0000256" key="8">
    <source>
        <dbReference type="SAM" id="Phobius"/>
    </source>
</evidence>
<keyword evidence="7" id="KW-0325">Glycoprotein</keyword>
<evidence type="ECO:0000256" key="5">
    <source>
        <dbReference type="ARBA" id="ARBA00023136"/>
    </source>
</evidence>
<keyword evidence="2" id="KW-1003">Cell membrane</keyword>
<feature type="transmembrane region" description="Helical" evidence="8">
    <location>
        <begin position="284"/>
        <end position="305"/>
    </location>
</feature>
<reference evidence="9 10" key="1">
    <citation type="journal article" date="2021" name="BMC Biol.">
        <title>Horizontally acquired antibacterial genes associated with adaptive radiation of ladybird beetles.</title>
        <authorList>
            <person name="Li H.S."/>
            <person name="Tang X.F."/>
            <person name="Huang Y.H."/>
            <person name="Xu Z.Y."/>
            <person name="Chen M.L."/>
            <person name="Du X.Y."/>
            <person name="Qiu B.Y."/>
            <person name="Chen P.T."/>
            <person name="Zhang W."/>
            <person name="Slipinski A."/>
            <person name="Escalona H.E."/>
            <person name="Waterhouse R.M."/>
            <person name="Zwick A."/>
            <person name="Pang H."/>
        </authorList>
    </citation>
    <scope>NUCLEOTIDE SEQUENCE [LARGE SCALE GENOMIC DNA]</scope>
    <source>
        <strain evidence="9">SYSU2018</strain>
    </source>
</reference>
<dbReference type="EMBL" id="JABFTP020000042">
    <property type="protein sequence ID" value="KAL3271939.1"/>
    <property type="molecule type" value="Genomic_DNA"/>
</dbReference>
<keyword evidence="10" id="KW-1185">Reference proteome</keyword>
<keyword evidence="6" id="KW-0675">Receptor</keyword>
<keyword evidence="3 8" id="KW-0812">Transmembrane</keyword>
<dbReference type="InterPro" id="IPR052192">
    <property type="entry name" value="Insect_Ionotropic_Sensory_Rcpt"/>
</dbReference>
<dbReference type="GO" id="GO:0005886">
    <property type="term" value="C:plasma membrane"/>
    <property type="evidence" value="ECO:0007669"/>
    <property type="project" value="UniProtKB-SubCell"/>
</dbReference>
<evidence type="ECO:0000256" key="3">
    <source>
        <dbReference type="ARBA" id="ARBA00022692"/>
    </source>
</evidence>
<comment type="caution">
    <text evidence="9">The sequence shown here is derived from an EMBL/GenBank/DDBJ whole genome shotgun (WGS) entry which is preliminary data.</text>
</comment>
<proteinExistence type="predicted"/>
<evidence type="ECO:0008006" key="11">
    <source>
        <dbReference type="Google" id="ProtNLM"/>
    </source>
</evidence>
<evidence type="ECO:0000256" key="1">
    <source>
        <dbReference type="ARBA" id="ARBA00004651"/>
    </source>
</evidence>
<dbReference type="Proteomes" id="UP001516400">
    <property type="component" value="Unassembled WGS sequence"/>
</dbReference>
<feature type="transmembrane region" description="Helical" evidence="8">
    <location>
        <begin position="342"/>
        <end position="366"/>
    </location>
</feature>
<gene>
    <name evidence="9" type="ORF">HHI36_022409</name>
</gene>